<evidence type="ECO:0000313" key="2">
    <source>
        <dbReference type="Proteomes" id="UP000319514"/>
    </source>
</evidence>
<protein>
    <submittedName>
        <fullName evidence="1">Camelysin-like metallo-endopeptidase</fullName>
    </submittedName>
</protein>
<name>A0A542ZEI6_9MICO</name>
<dbReference type="RefSeq" id="WP_141786853.1">
    <property type="nucleotide sequence ID" value="NZ_BAAAKX010000006.1"/>
</dbReference>
<dbReference type="OrthoDB" id="4826267at2"/>
<organism evidence="1 2">
    <name type="scientific">Oryzihumus leptocrescens</name>
    <dbReference type="NCBI Taxonomy" id="297536"/>
    <lineage>
        <taxon>Bacteria</taxon>
        <taxon>Bacillati</taxon>
        <taxon>Actinomycetota</taxon>
        <taxon>Actinomycetes</taxon>
        <taxon>Micrococcales</taxon>
        <taxon>Intrasporangiaceae</taxon>
        <taxon>Oryzihumus</taxon>
    </lineage>
</organism>
<sequence length="199" mass="19867">MNRTLPRRVAAVALAITTVGTFGVLTTNALLTTSTGTTAHFEAGTIDLTTDAPTSIFNVGAMVPGDAVFKSIHVTNSGSAQLRYAVTSKATGMVTSSSIAGNLTVQAFSGVGSCDSTGVNTGGAAAGSLTKFVIPTGTATIFGDPTPGAQAGDRVLGPGQSEDICLEVALPASTPAIYGDAATTDINFGFYGEQTANNP</sequence>
<dbReference type="Proteomes" id="UP000319514">
    <property type="component" value="Unassembled WGS sequence"/>
</dbReference>
<dbReference type="AlphaFoldDB" id="A0A542ZEI6"/>
<dbReference type="Pfam" id="PF12389">
    <property type="entry name" value="Peptidase_M73"/>
    <property type="match status" value="1"/>
</dbReference>
<proteinExistence type="predicted"/>
<accession>A0A542ZEI6</accession>
<reference evidence="1 2" key="1">
    <citation type="submission" date="2019-06" db="EMBL/GenBank/DDBJ databases">
        <title>Sequencing the genomes of 1000 actinobacteria strains.</title>
        <authorList>
            <person name="Klenk H.-P."/>
        </authorList>
    </citation>
    <scope>NUCLEOTIDE SEQUENCE [LARGE SCALE GENOMIC DNA]</scope>
    <source>
        <strain evidence="1 2">DSM 18082</strain>
    </source>
</reference>
<comment type="caution">
    <text evidence="1">The sequence shown here is derived from an EMBL/GenBank/DDBJ whole genome shotgun (WGS) entry which is preliminary data.</text>
</comment>
<evidence type="ECO:0000313" key="1">
    <source>
        <dbReference type="EMBL" id="TQL58753.1"/>
    </source>
</evidence>
<dbReference type="InterPro" id="IPR022121">
    <property type="entry name" value="Peptidase_M73_camelysin"/>
</dbReference>
<gene>
    <name evidence="1" type="ORF">FB474_0090</name>
</gene>
<keyword evidence="2" id="KW-1185">Reference proteome</keyword>
<dbReference type="EMBL" id="VFOQ01000001">
    <property type="protein sequence ID" value="TQL58753.1"/>
    <property type="molecule type" value="Genomic_DNA"/>
</dbReference>